<protein>
    <submittedName>
        <fullName evidence="2">Uncharacterized protein</fullName>
    </submittedName>
</protein>
<evidence type="ECO:0000313" key="3">
    <source>
        <dbReference type="Proteomes" id="UP000011682"/>
    </source>
</evidence>
<reference evidence="2" key="1">
    <citation type="submission" date="2013-05" db="EMBL/GenBank/DDBJ databases">
        <title>Genome assembly of Cystobacter fuscus DSM 2262.</title>
        <authorList>
            <person name="Sharma G."/>
            <person name="Khatri I."/>
            <person name="Kaur C."/>
            <person name="Mayilraj S."/>
            <person name="Subramanian S."/>
        </authorList>
    </citation>
    <scope>NUCLEOTIDE SEQUENCE [LARGE SCALE GENOMIC DNA]</scope>
    <source>
        <strain evidence="2">DSM 2262</strain>
    </source>
</reference>
<feature type="region of interest" description="Disordered" evidence="1">
    <location>
        <begin position="1"/>
        <end position="24"/>
    </location>
</feature>
<evidence type="ECO:0000313" key="2">
    <source>
        <dbReference type="EMBL" id="EPX55919.1"/>
    </source>
</evidence>
<comment type="caution">
    <text evidence="2">The sequence shown here is derived from an EMBL/GenBank/DDBJ whole genome shotgun (WGS) entry which is preliminary data.</text>
</comment>
<dbReference type="EMBL" id="ANAH02000067">
    <property type="protein sequence ID" value="EPX55919.1"/>
    <property type="molecule type" value="Genomic_DNA"/>
</dbReference>
<evidence type="ECO:0000256" key="1">
    <source>
        <dbReference type="SAM" id="MobiDB-lite"/>
    </source>
</evidence>
<feature type="region of interest" description="Disordered" evidence="1">
    <location>
        <begin position="56"/>
        <end position="144"/>
    </location>
</feature>
<keyword evidence="3" id="KW-1185">Reference proteome</keyword>
<gene>
    <name evidence="2" type="ORF">D187_008174</name>
</gene>
<dbReference type="AlphaFoldDB" id="S9Q3M7"/>
<name>S9Q3M7_CYSF2</name>
<organism evidence="2 3">
    <name type="scientific">Cystobacter fuscus (strain ATCC 25194 / DSM 2262 / NBRC 100088 / M29)</name>
    <dbReference type="NCBI Taxonomy" id="1242864"/>
    <lineage>
        <taxon>Bacteria</taxon>
        <taxon>Pseudomonadati</taxon>
        <taxon>Myxococcota</taxon>
        <taxon>Myxococcia</taxon>
        <taxon>Myxococcales</taxon>
        <taxon>Cystobacterineae</taxon>
        <taxon>Archangiaceae</taxon>
        <taxon>Cystobacter</taxon>
    </lineage>
</organism>
<dbReference type="Proteomes" id="UP000011682">
    <property type="component" value="Unassembled WGS sequence"/>
</dbReference>
<proteinExistence type="predicted"/>
<feature type="compositionally biased region" description="Low complexity" evidence="1">
    <location>
        <begin position="87"/>
        <end position="99"/>
    </location>
</feature>
<accession>S9Q3M7</accession>
<sequence>MTHALILPDPTVPRTDGQGVNASAHASAASIQMMPARFAGGEMDPYFQTWRRPLTSERVARSGNPWHGMRRRRGLPTTIDRMRSTRRPSSTSRHSMSTPAARTRGSLGMHRAPPGPRTHPARARARTARAGVARPSPLPREGWG</sequence>